<keyword evidence="4" id="KW-1185">Reference proteome</keyword>
<feature type="compositionally biased region" description="Polar residues" evidence="1">
    <location>
        <begin position="311"/>
        <end position="320"/>
    </location>
</feature>
<dbReference type="AlphaFoldDB" id="Q4DA13"/>
<feature type="region of interest" description="Disordered" evidence="1">
    <location>
        <begin position="66"/>
        <end position="145"/>
    </location>
</feature>
<feature type="compositionally biased region" description="Low complexity" evidence="1">
    <location>
        <begin position="66"/>
        <end position="76"/>
    </location>
</feature>
<evidence type="ECO:0000256" key="1">
    <source>
        <dbReference type="SAM" id="MobiDB-lite"/>
    </source>
</evidence>
<feature type="signal peptide" evidence="2">
    <location>
        <begin position="1"/>
        <end position="25"/>
    </location>
</feature>
<dbReference type="PaxDb" id="353153-Q4DA13"/>
<accession>Q4DA13</accession>
<evidence type="ECO:0000313" key="4">
    <source>
        <dbReference type="Proteomes" id="UP000002296"/>
    </source>
</evidence>
<dbReference type="KEGG" id="tcr:506797.20"/>
<dbReference type="EMBL" id="AAHK01000756">
    <property type="protein sequence ID" value="EAN89356.1"/>
    <property type="molecule type" value="Genomic_DNA"/>
</dbReference>
<reference evidence="3 4" key="1">
    <citation type="journal article" date="2005" name="Science">
        <title>The genome sequence of Trypanosoma cruzi, etiologic agent of Chagas disease.</title>
        <authorList>
            <person name="El-Sayed N.M."/>
            <person name="Myler P.J."/>
            <person name="Bartholomeu D.C."/>
            <person name="Nilsson D."/>
            <person name="Aggarwal G."/>
            <person name="Tran A.N."/>
            <person name="Ghedin E."/>
            <person name="Worthey E.A."/>
            <person name="Delcher A.L."/>
            <person name="Blandin G."/>
            <person name="Westenberger S.J."/>
            <person name="Caler E."/>
            <person name="Cerqueira G.C."/>
            <person name="Branche C."/>
            <person name="Haas B."/>
            <person name="Anupama A."/>
            <person name="Arner E."/>
            <person name="Aslund L."/>
            <person name="Attipoe P."/>
            <person name="Bontempi E."/>
            <person name="Bringaud F."/>
            <person name="Burton P."/>
            <person name="Cadag E."/>
            <person name="Campbell D.A."/>
            <person name="Carrington M."/>
            <person name="Crabtree J."/>
            <person name="Darban H."/>
            <person name="da Silveira J.F."/>
            <person name="de Jong P."/>
            <person name="Edwards K."/>
            <person name="Englund P.T."/>
            <person name="Fazelina G."/>
            <person name="Feldblyum T."/>
            <person name="Ferella M."/>
            <person name="Frasch A.C."/>
            <person name="Gull K."/>
            <person name="Horn D."/>
            <person name="Hou L."/>
            <person name="Huang Y."/>
            <person name="Kindlund E."/>
            <person name="Klingbeil M."/>
            <person name="Kluge S."/>
            <person name="Koo H."/>
            <person name="Lacerda D."/>
            <person name="Levin M.J."/>
            <person name="Lorenzi H."/>
            <person name="Louie T."/>
            <person name="Machado C.R."/>
            <person name="McCulloch R."/>
            <person name="McKenna A."/>
            <person name="Mizuno Y."/>
            <person name="Mottram J.C."/>
            <person name="Nelson S."/>
            <person name="Ochaya S."/>
            <person name="Osoegawa K."/>
            <person name="Pai G."/>
            <person name="Parsons M."/>
            <person name="Pentony M."/>
            <person name="Pettersson U."/>
            <person name="Pop M."/>
            <person name="Ramirez J.L."/>
            <person name="Rinta J."/>
            <person name="Robertson L."/>
            <person name="Salzberg S.L."/>
            <person name="Sanchez D.O."/>
            <person name="Seyler A."/>
            <person name="Sharma R."/>
            <person name="Shetty J."/>
            <person name="Simpson A.J."/>
            <person name="Sisk E."/>
            <person name="Tammi M.T."/>
            <person name="Tarleton R."/>
            <person name="Teixeira S."/>
            <person name="Van Aken S."/>
            <person name="Vogt C."/>
            <person name="Ward P.N."/>
            <person name="Wickstead B."/>
            <person name="Wortman J."/>
            <person name="White O."/>
            <person name="Fraser C.M."/>
            <person name="Stuart K.D."/>
            <person name="Andersson B."/>
        </authorList>
    </citation>
    <scope>NUCLEOTIDE SEQUENCE [LARGE SCALE GENOMIC DNA]</scope>
    <source>
        <strain evidence="3 4">CL Brener</strain>
    </source>
</reference>
<keyword evidence="2" id="KW-0732">Signal</keyword>
<feature type="region of interest" description="Disordered" evidence="1">
    <location>
        <begin position="262"/>
        <end position="320"/>
    </location>
</feature>
<organism evidence="3 4">
    <name type="scientific">Trypanosoma cruzi (strain CL Brener)</name>
    <dbReference type="NCBI Taxonomy" id="353153"/>
    <lineage>
        <taxon>Eukaryota</taxon>
        <taxon>Discoba</taxon>
        <taxon>Euglenozoa</taxon>
        <taxon>Kinetoplastea</taxon>
        <taxon>Metakinetoplastina</taxon>
        <taxon>Trypanosomatida</taxon>
        <taxon>Trypanosomatidae</taxon>
        <taxon>Trypanosoma</taxon>
        <taxon>Schizotrypanum</taxon>
    </lineage>
</organism>
<protein>
    <submittedName>
        <fullName evidence="3">Uncharacterized protein</fullName>
    </submittedName>
</protein>
<sequence>MSGRVRVGFLSFFFFFLCVCGGGFGASALFCLRPAQTPRFSDVFSFFFFTAAHKGEGGEGTVVQMTGGGDQQQQGEETADDGMERKRCSSPAASGLFDTPREPPVHSSPNGEEMTPTRGADARTHSCAGNSCSGEEGGGRNAWQPPRLEDFAGPFSGVFPPEAAVKMTDVANNNDCRGSDEGSLLAREVHEMFTALPDVPAPASSKHVTQQTFESGVVTTSKTGCNPRVEQKEPYGLQLNTGPSSATSRDPNQQFLRLLKGHQRREAGHTSPRSSIPKPTRNYPTWRTTNSKGKTNHRGGKEGGMPLNFRVPTSRSPRGTSFSFVFQKEARRRRLNDEIMPDGGTYAKSIEDRPKPSVAVLAGDRQHVASAPVEQREASSLVSVVAHVMDATPTLKTSAEEEPTARLVPPMQTPFFASRSTFIYADGRQEETLQLPKKKTVQHPGIILDEISTLPSELLDGALNSSSVFNYPVDWEKTPIEESRPLQTERHPTTGIWDATVKDNPRNHTVFEDEKEDEQKNDSFAFEGMGFNSILPTTRSRWSNSPVYEIVAHAPSTQTSTRAPSVMSVLQALPAAPPPEQEEQFSLSSCTVEEKKPVAENATEPVTSILSYKARFSGNNRSETRRKERPLASRSQRPLPASLGSYAEIRTSARRFHAGAEAGRDVKVRHQNRQYQPKFHQKRRPHGKRDEMERPPPWEIAAQVKAIRERLCRLREMGMHREAEVFWYLWPEERQLWHSLTNKLTLLRGQAAELTKRISEWEMGHPEDTLARVEKRIQLIQFKKQFLLTEWEKVEDLSWEYLTAQLLQGARKPLRTLIMLPSWQKF</sequence>
<dbReference type="Proteomes" id="UP000002296">
    <property type="component" value="Unassembled WGS sequence"/>
</dbReference>
<name>Q4DA13_TRYCC</name>
<gene>
    <name evidence="3" type="ORF">Tc00.1047053506797.20</name>
</gene>
<feature type="compositionally biased region" description="Polar residues" evidence="1">
    <location>
        <begin position="282"/>
        <end position="293"/>
    </location>
</feature>
<dbReference type="InParanoid" id="Q4DA13"/>
<dbReference type="RefSeq" id="XP_811207.1">
    <property type="nucleotide sequence ID" value="XM_806114.1"/>
</dbReference>
<feature type="chain" id="PRO_5004236855" evidence="2">
    <location>
        <begin position="26"/>
        <end position="826"/>
    </location>
</feature>
<comment type="caution">
    <text evidence="3">The sequence shown here is derived from an EMBL/GenBank/DDBJ whole genome shotgun (WGS) entry which is preliminary data.</text>
</comment>
<evidence type="ECO:0000256" key="2">
    <source>
        <dbReference type="SAM" id="SignalP"/>
    </source>
</evidence>
<feature type="region of interest" description="Disordered" evidence="1">
    <location>
        <begin position="613"/>
        <end position="644"/>
    </location>
</feature>
<dbReference type="GeneID" id="3542140"/>
<proteinExistence type="predicted"/>
<feature type="compositionally biased region" description="Basic and acidic residues" evidence="1">
    <location>
        <begin position="622"/>
        <end position="631"/>
    </location>
</feature>
<evidence type="ECO:0000313" key="3">
    <source>
        <dbReference type="EMBL" id="EAN89356.1"/>
    </source>
</evidence>